<keyword evidence="1" id="KW-1133">Transmembrane helix</keyword>
<feature type="transmembrane region" description="Helical" evidence="1">
    <location>
        <begin position="53"/>
        <end position="72"/>
    </location>
</feature>
<dbReference type="AlphaFoldDB" id="A0A367ELX4"/>
<keyword evidence="3" id="KW-1185">Reference proteome</keyword>
<feature type="transmembrane region" description="Helical" evidence="1">
    <location>
        <begin position="21"/>
        <end position="41"/>
    </location>
</feature>
<comment type="caution">
    <text evidence="2">The sequence shown here is derived from an EMBL/GenBank/DDBJ whole genome shotgun (WGS) entry which is preliminary data.</text>
</comment>
<dbReference type="EMBL" id="QOIL01000034">
    <property type="protein sequence ID" value="RCG19126.1"/>
    <property type="molecule type" value="Genomic_DNA"/>
</dbReference>
<accession>A0A367ELX4</accession>
<keyword evidence="1" id="KW-0472">Membrane</keyword>
<dbReference type="Proteomes" id="UP000253094">
    <property type="component" value="Unassembled WGS sequence"/>
</dbReference>
<evidence type="ECO:0000313" key="2">
    <source>
        <dbReference type="EMBL" id="RCG19126.1"/>
    </source>
</evidence>
<evidence type="ECO:0000313" key="3">
    <source>
        <dbReference type="Proteomes" id="UP000253094"/>
    </source>
</evidence>
<dbReference type="OrthoDB" id="9848679at2"/>
<organism evidence="2 3">
    <name type="scientific">Sphaerisporangium album</name>
    <dbReference type="NCBI Taxonomy" id="509200"/>
    <lineage>
        <taxon>Bacteria</taxon>
        <taxon>Bacillati</taxon>
        <taxon>Actinomycetota</taxon>
        <taxon>Actinomycetes</taxon>
        <taxon>Streptosporangiales</taxon>
        <taxon>Streptosporangiaceae</taxon>
        <taxon>Sphaerisporangium</taxon>
    </lineage>
</organism>
<keyword evidence="1" id="KW-0812">Transmembrane</keyword>
<feature type="transmembrane region" description="Helical" evidence="1">
    <location>
        <begin position="113"/>
        <end position="129"/>
    </location>
</feature>
<protein>
    <submittedName>
        <fullName evidence="2">Uncharacterized protein</fullName>
    </submittedName>
</protein>
<sequence>MRRLVLRLPAWVRTQPMDTMFAVMGLPSAVATLCNLTSSRALDTLLPWWATRLWAVCLLVGCAAWLTGLASVREHEGRLVVTRLPVLALGLQLLSITCLVYAVAIIAVAGWDGVLAAYPLIVATLATYMRRVDLTIRRDATGGPGDRDGG</sequence>
<evidence type="ECO:0000256" key="1">
    <source>
        <dbReference type="SAM" id="Phobius"/>
    </source>
</evidence>
<gene>
    <name evidence="2" type="ORF">DQ384_38260</name>
</gene>
<proteinExistence type="predicted"/>
<dbReference type="RefSeq" id="WP_114033781.1">
    <property type="nucleotide sequence ID" value="NZ_QOIL01000034.1"/>
</dbReference>
<reference evidence="2 3" key="1">
    <citation type="submission" date="2018-06" db="EMBL/GenBank/DDBJ databases">
        <title>Sphaerisporangium craniellae sp. nov., isolated from a marine sponge in the South China Sea.</title>
        <authorList>
            <person name="Li L."/>
        </authorList>
    </citation>
    <scope>NUCLEOTIDE SEQUENCE [LARGE SCALE GENOMIC DNA]</scope>
    <source>
        <strain evidence="2 3">CCTCC AA 208026</strain>
    </source>
</reference>
<name>A0A367ELX4_9ACTN</name>
<feature type="transmembrane region" description="Helical" evidence="1">
    <location>
        <begin position="84"/>
        <end position="107"/>
    </location>
</feature>